<evidence type="ECO:0000313" key="1">
    <source>
        <dbReference type="EMBL" id="NPE14824.1"/>
    </source>
</evidence>
<sequence length="173" mass="20873">MLKNAYPFHYIQKEKGDGTCILETHLYRFKSEKSKLVYIVRVERYKYDVYAVKFYLKNHRLSENKYRLLTYTYEPRRIINTCIKIMLSIFKENPNASFGFIGSNNLGENECGTKRYRVYSKLVATYFSDEYFHHKENIGKSAYMLINKNALKNNKDMIRQIEDFFISQYDYFD</sequence>
<reference evidence="1 2" key="1">
    <citation type="submission" date="2020-05" db="EMBL/GenBank/DDBJ databases">
        <title>Distinct polysaccharide utilization as determinants for interspecies competition between intestinal Prevotella spp.</title>
        <authorList>
            <person name="Galvez E.J.C."/>
            <person name="Iljazovic A."/>
            <person name="Strowig T."/>
        </authorList>
    </citation>
    <scope>NUCLEOTIDE SEQUENCE [LARGE SCALE GENOMIC DNA]</scope>
    <source>
        <strain evidence="1 2">PROD</strain>
    </source>
</reference>
<dbReference type="GeneID" id="82158274"/>
<comment type="caution">
    <text evidence="1">The sequence shown here is derived from an EMBL/GenBank/DDBJ whole genome shotgun (WGS) entry which is preliminary data.</text>
</comment>
<dbReference type="RefSeq" id="WP_172178097.1">
    <property type="nucleotide sequence ID" value="NZ_CASGIA010000014.1"/>
</dbReference>
<gene>
    <name evidence="1" type="ORF">HPS55_10910</name>
</gene>
<dbReference type="Proteomes" id="UP001193734">
    <property type="component" value="Unassembled WGS sequence"/>
</dbReference>
<protein>
    <submittedName>
        <fullName evidence="1">Uncharacterized protein</fullName>
    </submittedName>
</protein>
<organism evidence="1 2">
    <name type="scientific">Xylanibacter rodentium</name>
    <dbReference type="NCBI Taxonomy" id="2736289"/>
    <lineage>
        <taxon>Bacteria</taxon>
        <taxon>Pseudomonadati</taxon>
        <taxon>Bacteroidota</taxon>
        <taxon>Bacteroidia</taxon>
        <taxon>Bacteroidales</taxon>
        <taxon>Prevotellaceae</taxon>
        <taxon>Xylanibacter</taxon>
    </lineage>
</organism>
<name>A0ABX2AWG6_9BACT</name>
<evidence type="ECO:0000313" key="2">
    <source>
        <dbReference type="Proteomes" id="UP001193734"/>
    </source>
</evidence>
<accession>A0ABX2AWG6</accession>
<proteinExistence type="predicted"/>
<keyword evidence="2" id="KW-1185">Reference proteome</keyword>
<dbReference type="EMBL" id="JABKKE010000019">
    <property type="protein sequence ID" value="NPE14824.1"/>
    <property type="molecule type" value="Genomic_DNA"/>
</dbReference>